<dbReference type="InterPro" id="IPR010998">
    <property type="entry name" value="Integrase_recombinase_N"/>
</dbReference>
<sequence>MMQDDIERFLHYLEVERRYSPATISSYQRSLLQQSKLLENLGCSSWPQVTSANVRSVLLKLKTSGLSARSMANKLSALRSFFNYLLQQQKVSLNPVAGVSAPKQNKPLPKNLDVDSLNQLLSMQGDDLVASRDLAMMELFYASGMRLAELVSLNVQDIDFKQRQVIVTGKGNKQRWVPFGSKAEQALKHWLKQRRLLVMDEEEPALFVSVRQQRISHRTVQKRLQHWAQQMQLSSTLHPHKLRHSFATHLLESSGDLRVVQELLGHANLATTQVYTHLDFTHLATSYDAAHPRAKRKP</sequence>
<dbReference type="InterPro" id="IPR023009">
    <property type="entry name" value="Tyrosine_recombinase_XerC/XerD"/>
</dbReference>
<keyword evidence="15" id="KW-1185">Reference proteome</keyword>
<dbReference type="Proteomes" id="UP000014461">
    <property type="component" value="Unassembled WGS sequence"/>
</dbReference>
<evidence type="ECO:0000256" key="5">
    <source>
        <dbReference type="ARBA" id="ARBA00022618"/>
    </source>
</evidence>
<evidence type="ECO:0000256" key="1">
    <source>
        <dbReference type="ARBA" id="ARBA00004496"/>
    </source>
</evidence>
<evidence type="ECO:0000256" key="9">
    <source>
        <dbReference type="ARBA" id="ARBA00023172"/>
    </source>
</evidence>
<evidence type="ECO:0000256" key="4">
    <source>
        <dbReference type="ARBA" id="ARBA00022490"/>
    </source>
</evidence>
<evidence type="ECO:0000313" key="15">
    <source>
        <dbReference type="Proteomes" id="UP000014461"/>
    </source>
</evidence>
<dbReference type="InterPro" id="IPR011931">
    <property type="entry name" value="Recomb_XerC"/>
</dbReference>
<evidence type="ECO:0000259" key="12">
    <source>
        <dbReference type="PROSITE" id="PS51898"/>
    </source>
</evidence>
<protein>
    <recommendedName>
        <fullName evidence="3 11">Tyrosine recombinase XerC</fullName>
    </recommendedName>
</protein>
<comment type="subunit">
    <text evidence="11">Forms a cyclic heterotetrameric complex composed of two molecules of XerC and two molecules of XerD.</text>
</comment>
<dbReference type="GO" id="GO:0006313">
    <property type="term" value="P:DNA transposition"/>
    <property type="evidence" value="ECO:0007669"/>
    <property type="project" value="UniProtKB-UniRule"/>
</dbReference>
<dbReference type="HAMAP" id="MF_01808">
    <property type="entry name" value="Recomb_XerC_XerD"/>
    <property type="match status" value="1"/>
</dbReference>
<feature type="active site" evidence="11">
    <location>
        <position position="243"/>
    </location>
</feature>
<dbReference type="InterPro" id="IPR004107">
    <property type="entry name" value="Integrase_SAM-like_N"/>
</dbReference>
<feature type="active site" description="O-(3'-phospho-DNA)-tyrosine intermediate" evidence="11">
    <location>
        <position position="275"/>
    </location>
</feature>
<dbReference type="CDD" id="cd00798">
    <property type="entry name" value="INT_XerDC_C"/>
    <property type="match status" value="1"/>
</dbReference>
<name>R9PG31_AGAAL</name>
<evidence type="ECO:0000256" key="10">
    <source>
        <dbReference type="ARBA" id="ARBA00023306"/>
    </source>
</evidence>
<dbReference type="Pfam" id="PF00589">
    <property type="entry name" value="Phage_integrase"/>
    <property type="match status" value="1"/>
</dbReference>
<dbReference type="InterPro" id="IPR002104">
    <property type="entry name" value="Integrase_catalytic"/>
</dbReference>
<dbReference type="OrthoDB" id="9801717at2"/>
<dbReference type="GO" id="GO:0051301">
    <property type="term" value="P:cell division"/>
    <property type="evidence" value="ECO:0007669"/>
    <property type="project" value="UniProtKB-UniRule"/>
</dbReference>
<evidence type="ECO:0000313" key="14">
    <source>
        <dbReference type="EMBL" id="GAD00297.1"/>
    </source>
</evidence>
<feature type="domain" description="Tyr recombinase" evidence="12">
    <location>
        <begin position="107"/>
        <end position="288"/>
    </location>
</feature>
<organism evidence="14 15">
    <name type="scientific">Agarivorans albus MKT 106</name>
    <dbReference type="NCBI Taxonomy" id="1331007"/>
    <lineage>
        <taxon>Bacteria</taxon>
        <taxon>Pseudomonadati</taxon>
        <taxon>Pseudomonadota</taxon>
        <taxon>Gammaproteobacteria</taxon>
        <taxon>Alteromonadales</taxon>
        <taxon>Alteromonadaceae</taxon>
        <taxon>Agarivorans</taxon>
    </lineage>
</organism>
<feature type="active site" evidence="11">
    <location>
        <position position="266"/>
    </location>
</feature>
<evidence type="ECO:0000259" key="13">
    <source>
        <dbReference type="PROSITE" id="PS51900"/>
    </source>
</evidence>
<feature type="active site" evidence="11">
    <location>
        <position position="146"/>
    </location>
</feature>
<dbReference type="NCBIfam" id="TIGR02224">
    <property type="entry name" value="recomb_XerC"/>
    <property type="match status" value="1"/>
</dbReference>
<evidence type="ECO:0000256" key="6">
    <source>
        <dbReference type="ARBA" id="ARBA00022829"/>
    </source>
</evidence>
<dbReference type="Pfam" id="PF02899">
    <property type="entry name" value="Phage_int_SAM_1"/>
    <property type="match status" value="1"/>
</dbReference>
<comment type="caution">
    <text evidence="14">The sequence shown here is derived from an EMBL/GenBank/DDBJ whole genome shotgun (WGS) entry which is preliminary data.</text>
</comment>
<dbReference type="PANTHER" id="PTHR30349">
    <property type="entry name" value="PHAGE INTEGRASE-RELATED"/>
    <property type="match status" value="1"/>
</dbReference>
<dbReference type="STRING" id="1331007.AALB_0377"/>
<comment type="subcellular location">
    <subcellularLocation>
        <location evidence="1 11">Cytoplasm</location>
    </subcellularLocation>
</comment>
<dbReference type="Gene3D" id="1.10.150.130">
    <property type="match status" value="1"/>
</dbReference>
<keyword evidence="8 11" id="KW-0238">DNA-binding</keyword>
<evidence type="ECO:0000256" key="11">
    <source>
        <dbReference type="HAMAP-Rule" id="MF_01808"/>
    </source>
</evidence>
<comment type="function">
    <text evidence="11">Site-specific tyrosine recombinase, which acts by catalyzing the cutting and rejoining of the recombining DNA molecules. The XerC-XerD complex is essential to convert dimers of the bacterial chromosome into monomers to permit their segregation at cell division. It also contributes to the segregational stability of plasmids.</text>
</comment>
<dbReference type="GO" id="GO:0005737">
    <property type="term" value="C:cytoplasm"/>
    <property type="evidence" value="ECO:0007669"/>
    <property type="project" value="UniProtKB-SubCell"/>
</dbReference>
<dbReference type="AlphaFoldDB" id="R9PG31"/>
<keyword evidence="7 11" id="KW-0229">DNA integration</keyword>
<evidence type="ECO:0000256" key="7">
    <source>
        <dbReference type="ARBA" id="ARBA00022908"/>
    </source>
</evidence>
<keyword evidence="4 11" id="KW-0963">Cytoplasm</keyword>
<accession>R9PG31</accession>
<dbReference type="GO" id="GO:0009037">
    <property type="term" value="F:tyrosine-based site-specific recombinase activity"/>
    <property type="evidence" value="ECO:0007669"/>
    <property type="project" value="UniProtKB-UniRule"/>
</dbReference>
<evidence type="ECO:0000256" key="3">
    <source>
        <dbReference type="ARBA" id="ARBA00015804"/>
    </source>
</evidence>
<dbReference type="PROSITE" id="PS51898">
    <property type="entry name" value="TYR_RECOMBINASE"/>
    <property type="match status" value="1"/>
</dbReference>
<dbReference type="InterPro" id="IPR013762">
    <property type="entry name" value="Integrase-like_cat_sf"/>
</dbReference>
<dbReference type="EMBL" id="BARX01000002">
    <property type="protein sequence ID" value="GAD00297.1"/>
    <property type="molecule type" value="Genomic_DNA"/>
</dbReference>
<dbReference type="SUPFAM" id="SSF56349">
    <property type="entry name" value="DNA breaking-rejoining enzymes"/>
    <property type="match status" value="1"/>
</dbReference>
<dbReference type="InterPro" id="IPR011010">
    <property type="entry name" value="DNA_brk_join_enz"/>
</dbReference>
<dbReference type="Gene3D" id="1.10.443.10">
    <property type="entry name" value="Intergrase catalytic core"/>
    <property type="match status" value="1"/>
</dbReference>
<dbReference type="InterPro" id="IPR044068">
    <property type="entry name" value="CB"/>
</dbReference>
<reference evidence="14" key="1">
    <citation type="journal article" date="2013" name="Genome Announc.">
        <title>Draft Genome Sequence of Agarivorans albus Strain MKT 106T, an Agarolytic Marine Bacterium.</title>
        <authorList>
            <person name="Yasuike M."/>
            <person name="Nakamura Y."/>
            <person name="Kai W."/>
            <person name="Fujiwara A."/>
            <person name="Fukui Y."/>
            <person name="Satomi M."/>
            <person name="Sano M."/>
        </authorList>
    </citation>
    <scope>NUCLEOTIDE SEQUENCE [LARGE SCALE GENOMIC DNA]</scope>
</reference>
<evidence type="ECO:0000256" key="8">
    <source>
        <dbReference type="ARBA" id="ARBA00023125"/>
    </source>
</evidence>
<feature type="active site" evidence="11">
    <location>
        <position position="240"/>
    </location>
</feature>
<comment type="similarity">
    <text evidence="2 11">Belongs to the 'phage' integrase family. XerC subfamily.</text>
</comment>
<feature type="active site" evidence="11">
    <location>
        <position position="170"/>
    </location>
</feature>
<keyword evidence="9 11" id="KW-0233">DNA recombination</keyword>
<feature type="domain" description="Core-binding (CB)" evidence="13">
    <location>
        <begin position="1"/>
        <end position="86"/>
    </location>
</feature>
<gene>
    <name evidence="11" type="primary">xerC</name>
    <name evidence="14" type="ORF">AALB_0377</name>
</gene>
<proteinExistence type="inferred from homology"/>
<dbReference type="PANTHER" id="PTHR30349:SF81">
    <property type="entry name" value="TYROSINE RECOMBINASE XERC"/>
    <property type="match status" value="1"/>
</dbReference>
<dbReference type="InterPro" id="IPR050090">
    <property type="entry name" value="Tyrosine_recombinase_XerCD"/>
</dbReference>
<keyword evidence="10 11" id="KW-0131">Cell cycle</keyword>
<dbReference type="GO" id="GO:0007059">
    <property type="term" value="P:chromosome segregation"/>
    <property type="evidence" value="ECO:0007669"/>
    <property type="project" value="UniProtKB-UniRule"/>
</dbReference>
<dbReference type="NCBIfam" id="NF040815">
    <property type="entry name" value="recomb_XerA_Arch"/>
    <property type="match status" value="1"/>
</dbReference>
<dbReference type="RefSeq" id="WP_016400065.1">
    <property type="nucleotide sequence ID" value="NZ_BARX01000002.1"/>
</dbReference>
<evidence type="ECO:0000256" key="2">
    <source>
        <dbReference type="ARBA" id="ARBA00006657"/>
    </source>
</evidence>
<keyword evidence="5 11" id="KW-0132">Cell division</keyword>
<keyword evidence="6 11" id="KW-0159">Chromosome partition</keyword>
<dbReference type="NCBIfam" id="NF001399">
    <property type="entry name" value="PRK00283.1"/>
    <property type="match status" value="1"/>
</dbReference>
<dbReference type="PROSITE" id="PS51900">
    <property type="entry name" value="CB"/>
    <property type="match status" value="1"/>
</dbReference>
<dbReference type="GO" id="GO:0003677">
    <property type="term" value="F:DNA binding"/>
    <property type="evidence" value="ECO:0007669"/>
    <property type="project" value="UniProtKB-UniRule"/>
</dbReference>